<evidence type="ECO:0000313" key="2">
    <source>
        <dbReference type="EMBL" id="MBD3914853.1"/>
    </source>
</evidence>
<keyword evidence="3" id="KW-1185">Reference proteome</keyword>
<organism evidence="2 3">
    <name type="scientific">Nocardioides hwasunensis</name>
    <dbReference type="NCBI Taxonomy" id="397258"/>
    <lineage>
        <taxon>Bacteria</taxon>
        <taxon>Bacillati</taxon>
        <taxon>Actinomycetota</taxon>
        <taxon>Actinomycetes</taxon>
        <taxon>Propionibacteriales</taxon>
        <taxon>Nocardioidaceae</taxon>
        <taxon>Nocardioides</taxon>
    </lineage>
</organism>
<name>A0ABR8MG44_9ACTN</name>
<accession>A0ABR8MG44</accession>
<dbReference type="SUPFAM" id="SSF53756">
    <property type="entry name" value="UDP-Glycosyltransferase/glycogen phosphorylase"/>
    <property type="match status" value="1"/>
</dbReference>
<reference evidence="2 3" key="1">
    <citation type="submission" date="2020-09" db="EMBL/GenBank/DDBJ databases">
        <title>novel species in genus Nocardioides.</title>
        <authorList>
            <person name="Zhang G."/>
        </authorList>
    </citation>
    <scope>NUCLEOTIDE SEQUENCE [LARGE SCALE GENOMIC DNA]</scope>
    <source>
        <strain evidence="2 3">19197</strain>
    </source>
</reference>
<dbReference type="RefSeq" id="WP_191199148.1">
    <property type="nucleotide sequence ID" value="NZ_BAAAPA010000004.1"/>
</dbReference>
<feature type="domain" description="Glycosyl transferase family 28 C-terminal" evidence="1">
    <location>
        <begin position="220"/>
        <end position="266"/>
    </location>
</feature>
<dbReference type="Pfam" id="PF04101">
    <property type="entry name" value="Glyco_tran_28_C"/>
    <property type="match status" value="1"/>
</dbReference>
<dbReference type="Proteomes" id="UP000649289">
    <property type="component" value="Unassembled WGS sequence"/>
</dbReference>
<dbReference type="InterPro" id="IPR007235">
    <property type="entry name" value="Glyco_trans_28_C"/>
</dbReference>
<gene>
    <name evidence="2" type="ORF">IEZ25_09525</name>
</gene>
<sequence length="331" mass="34768">MIGYYVHHVGTGHLNRARAVAEQASVTGLSTLGPPDDWPGDWVQLDRDDLGATPADPTAGGSLHWAPRGDEGLRRRMAAISAWIARARPDVLVSDVSVEVALLARLHGVPVVSVVMPGDRGDRAHRTGYAASSALVAAWPPEASDMVRGLTAVDRGRLHQVGGLSRVPVGVARAATVGRRSALLLSGRGGGHPSREHVERIMADTPDWSWQVLGGTGEWSDDPGAAMQSADVVVLQAGQGAVADVAAARRPAVVVPSARPFDEQATTAAVLAGPEWPCRVLPHLPTSGWSELLAETAALDADRWHPWHDGRAADRFVAVIASVALSAGIRS</sequence>
<evidence type="ECO:0000313" key="3">
    <source>
        <dbReference type="Proteomes" id="UP000649289"/>
    </source>
</evidence>
<dbReference type="Gene3D" id="3.40.50.2000">
    <property type="entry name" value="Glycogen Phosphorylase B"/>
    <property type="match status" value="1"/>
</dbReference>
<dbReference type="EMBL" id="JACXYY010000003">
    <property type="protein sequence ID" value="MBD3914853.1"/>
    <property type="molecule type" value="Genomic_DNA"/>
</dbReference>
<proteinExistence type="predicted"/>
<protein>
    <recommendedName>
        <fullName evidence="1">Glycosyl transferase family 28 C-terminal domain-containing protein</fullName>
    </recommendedName>
</protein>
<evidence type="ECO:0000259" key="1">
    <source>
        <dbReference type="Pfam" id="PF04101"/>
    </source>
</evidence>
<comment type="caution">
    <text evidence="2">The sequence shown here is derived from an EMBL/GenBank/DDBJ whole genome shotgun (WGS) entry which is preliminary data.</text>
</comment>